<protein>
    <recommendedName>
        <fullName evidence="3">DNA phosphorothioation-associated protein 4</fullName>
    </recommendedName>
</protein>
<sequence length="169" mass="19405">MDITSDIRLKGKAWEQAISELSDIFVTRTNYSLFMLSLAIGIMYDKRIPSLDEDGDENRSVPRNVINTHDNGKLDFFFQAAILSTTTEDKKEDERLELAFGDEKTEFNKVNFLLQFANYGVTKLVELIGDTPLETMEKIKNFLVTSIEGNNFEIDELMLEEMEISEDDL</sequence>
<name>A0ABT1EJL8_9FIRM</name>
<gene>
    <name evidence="1" type="ORF">NK118_11570</name>
</gene>
<evidence type="ECO:0008006" key="3">
    <source>
        <dbReference type="Google" id="ProtNLM"/>
    </source>
</evidence>
<evidence type="ECO:0000313" key="1">
    <source>
        <dbReference type="EMBL" id="MCP1110888.1"/>
    </source>
</evidence>
<proteinExistence type="predicted"/>
<comment type="caution">
    <text evidence="1">The sequence shown here is derived from an EMBL/GenBank/DDBJ whole genome shotgun (WGS) entry which is preliminary data.</text>
</comment>
<evidence type="ECO:0000313" key="2">
    <source>
        <dbReference type="Proteomes" id="UP001523565"/>
    </source>
</evidence>
<accession>A0ABT1EJL8</accession>
<dbReference type="Proteomes" id="UP001523565">
    <property type="component" value="Unassembled WGS sequence"/>
</dbReference>
<dbReference type="RefSeq" id="WP_262069769.1">
    <property type="nucleotide sequence ID" value="NZ_JAMXOC010000019.1"/>
</dbReference>
<organism evidence="1 2">
    <name type="scientific">Ohessyouella blattaphilus</name>
    <dbReference type="NCBI Taxonomy" id="2949333"/>
    <lineage>
        <taxon>Bacteria</taxon>
        <taxon>Bacillati</taxon>
        <taxon>Bacillota</taxon>
        <taxon>Clostridia</taxon>
        <taxon>Lachnospirales</taxon>
        <taxon>Lachnospiraceae</taxon>
        <taxon>Ohessyouella</taxon>
    </lineage>
</organism>
<keyword evidence="2" id="KW-1185">Reference proteome</keyword>
<reference evidence="1 2" key="1">
    <citation type="journal article" date="2022" name="Genome Biol. Evol.">
        <title>Host diet, physiology and behaviors set the stage for Lachnospiraceae cladogenesis.</title>
        <authorList>
            <person name="Vera-Ponce De Leon A."/>
            <person name="Schneider M."/>
            <person name="Jahnes B.C."/>
            <person name="Sadowski V."/>
            <person name="Camuy-Velez L.A."/>
            <person name="Duan J."/>
            <person name="Sabree Z.L."/>
        </authorList>
    </citation>
    <scope>NUCLEOTIDE SEQUENCE [LARGE SCALE GENOMIC DNA]</scope>
    <source>
        <strain evidence="1 2">PAL227</strain>
    </source>
</reference>
<dbReference type="EMBL" id="JAMZFV010000019">
    <property type="protein sequence ID" value="MCP1110888.1"/>
    <property type="molecule type" value="Genomic_DNA"/>
</dbReference>